<comment type="caution">
    <text evidence="13">The sequence shown here is derived from an EMBL/GenBank/DDBJ whole genome shotgun (WGS) entry which is preliminary data.</text>
</comment>
<organism evidence="13 14">
    <name type="scientific">Candidula unifasciata</name>
    <dbReference type="NCBI Taxonomy" id="100452"/>
    <lineage>
        <taxon>Eukaryota</taxon>
        <taxon>Metazoa</taxon>
        <taxon>Spiralia</taxon>
        <taxon>Lophotrochozoa</taxon>
        <taxon>Mollusca</taxon>
        <taxon>Gastropoda</taxon>
        <taxon>Heterobranchia</taxon>
        <taxon>Euthyneura</taxon>
        <taxon>Panpulmonata</taxon>
        <taxon>Eupulmonata</taxon>
        <taxon>Stylommatophora</taxon>
        <taxon>Helicina</taxon>
        <taxon>Helicoidea</taxon>
        <taxon>Geomitridae</taxon>
        <taxon>Candidula</taxon>
    </lineage>
</organism>
<dbReference type="EMBL" id="CAJHNH020000933">
    <property type="protein sequence ID" value="CAG5120603.1"/>
    <property type="molecule type" value="Genomic_DNA"/>
</dbReference>
<comment type="subcellular location">
    <subcellularLocation>
        <location evidence="1">Nucleus</location>
    </subcellularLocation>
</comment>
<dbReference type="Pfam" id="PF01530">
    <property type="entry name" value="zf-C2HC"/>
    <property type="match status" value="2"/>
</dbReference>
<evidence type="ECO:0000256" key="1">
    <source>
        <dbReference type="ARBA" id="ARBA00004123"/>
    </source>
</evidence>
<keyword evidence="3" id="KW-0677">Repeat</keyword>
<dbReference type="GO" id="GO:0045892">
    <property type="term" value="P:negative regulation of DNA-templated transcription"/>
    <property type="evidence" value="ECO:0007669"/>
    <property type="project" value="TreeGrafter"/>
</dbReference>
<keyword evidence="8" id="KW-0804">Transcription</keyword>
<reference evidence="13" key="1">
    <citation type="submission" date="2021-04" db="EMBL/GenBank/DDBJ databases">
        <authorList>
            <consortium name="Molecular Ecology Group"/>
        </authorList>
    </citation>
    <scope>NUCLEOTIDE SEQUENCE</scope>
</reference>
<evidence type="ECO:0000256" key="3">
    <source>
        <dbReference type="ARBA" id="ARBA00022737"/>
    </source>
</evidence>
<keyword evidence="2" id="KW-0479">Metal-binding</keyword>
<dbReference type="CDD" id="cd20102">
    <property type="entry name" value="MBT_L3MBTL1-like_rpt2"/>
    <property type="match status" value="1"/>
</dbReference>
<protein>
    <recommendedName>
        <fullName evidence="12">SAM domain-containing protein</fullName>
    </recommendedName>
</protein>
<keyword evidence="14" id="KW-1185">Reference proteome</keyword>
<dbReference type="GO" id="GO:0008270">
    <property type="term" value="F:zinc ion binding"/>
    <property type="evidence" value="ECO:0007669"/>
    <property type="project" value="UniProtKB-KW"/>
</dbReference>
<dbReference type="PANTHER" id="PTHR12247">
    <property type="entry name" value="POLYCOMB GROUP PROTEIN"/>
    <property type="match status" value="1"/>
</dbReference>
<dbReference type="GO" id="GO:0006325">
    <property type="term" value="P:chromatin organization"/>
    <property type="evidence" value="ECO:0007669"/>
    <property type="project" value="UniProtKB-KW"/>
</dbReference>
<keyword evidence="6" id="KW-0156">Chromatin regulator</keyword>
<dbReference type="Gene3D" id="4.10.320.30">
    <property type="match status" value="2"/>
</dbReference>
<evidence type="ECO:0000313" key="14">
    <source>
        <dbReference type="Proteomes" id="UP000678393"/>
    </source>
</evidence>
<sequence>MSVSTTNSSDLGTAQVDVSLATQPNLEPPPLTTPVTACGQNILSSQCTVGGFQGQKIVSSPSTLTELQVQNLVSSQSTPLELQGQSIVSSQSALDGFQSQNCVSSQSTLSGFPNQNLVSSQSTLPILQGQSIVSSQSTLSGFQSQNLVSSQSTLSGFQSQNLASSHSTLPGLQGQSIVSSHSTLGGFQGHPTYGIHVANSSLTLPPSISQNVQVVRSAVPLVSSAMGAGQLVYPRMQHPAFSQAIPISSALIGQQITLQRLASKGQHLPLGNVTQIANQQLIQHGSPSPGKTISPRAVSTVAAGLHRPVISNFSNVHHFQKSAAPTLVTVSQAQQMGLRVTNTSGQSLTIQRAVSPLVAQHVSTGSQPSFIQCLPNSAVVSQQIASSSPATVSLQATQSVGGHLRATSPVGTATIVGSASHLGTATLVNGQPISIQPRPPVAYIASVPSTGMTFTVTSISPGTSVLQTATSTTSSQGTATGQHVVWPASSISQGQVIRTAIPVVLPQALTFAGRPQLIQCSAGPRLIHKPMMSLTSSCGGHITVQVPQVINPVVKTVVSLAGVSAATTTYIPGHVPAAVSSSMFLLTTSLPSSIQAQQEGGTAAMTMTSPGSVNTGSEAVTSVTSNAAAASVSQTLSVPAYDSPVLANSCSTLTSPADIDSLNGPLTGTAVSDSDTTPRSVTYVATVPAAALSSVTPTQAVPGMGGNISMAEVSVPSCNKENADNEAAVLTEGFIDSNLLEWTDGVGRLPGTDMKFKVNEFGDLELIDDGSCHAEVASNKMEDSQQDGPLNGGDVGDGSRGNGTKDVSDPSQLSDHEGDPVCCCLYCGRYGYKSNFKTSGKFCSQNCAGKRRHHRKQLIMSRMMMGMKRKKKKMILSGEMKTLSEEKQNGSNMVSEKKLLNFDWDSYLAETKSIAAPKRLFQEPFPTNRNGFRLGMRLEGVDPKHQSLFCVLSVAEVQGYRYVKLHFDGYSECYDFWVNADSPFIFPVGWAEKNGEVLQPPKNIPVGEFNWTNYLKQARAVAAPKHLFLNQPSTVVPSAFRVGMKLEAVDKKNSSLVCVATVANTLGEKILVHFDGWEDTYDYWCDVTSPSVRPVGWCQSNGHSLSSPPDYSDGGNFSWDQYLQETHSTAVPARAFKTRTAMGFEKGMKVEVMDKRNPILIRVATIADVQDYRLLIHFDGWDSIYDYWIDDDSSELHPPLWCSKTFHPLQSPIDQKILKHSSDSGGCPTVGCNGIGHIKGAKYTGHHSAFGCPYSEVNMSKDSALTDRLGSSRSEEGGGLPARYDGSADMRKCPTLGCDGLGHVTGKFTSHHCLSGCPLAEKNLAKIKQENVPEPRPVGRPGRGRKRKSPSLCQGATDKVIKTEETEDVSEDRSSLHASIHESVFQSTAPSPGTVDQSLCWEQHAKLLPGITEVSQAVVSTWTVDEVAAFVLKLTGNEEQAHKFKAEQVDGDSFLLLQQSDLLNFLNIKLGPAVKIFNSILVFRAASESY</sequence>
<dbReference type="Proteomes" id="UP000678393">
    <property type="component" value="Unassembled WGS sequence"/>
</dbReference>
<dbReference type="SUPFAM" id="SSF63748">
    <property type="entry name" value="Tudor/PWWP/MBT"/>
    <property type="match status" value="3"/>
</dbReference>
<dbReference type="PANTHER" id="PTHR12247:SF131">
    <property type="entry name" value="LD05287P"/>
    <property type="match status" value="1"/>
</dbReference>
<dbReference type="SMART" id="SM00454">
    <property type="entry name" value="SAM"/>
    <property type="match status" value="1"/>
</dbReference>
<evidence type="ECO:0000259" key="12">
    <source>
        <dbReference type="PROSITE" id="PS50105"/>
    </source>
</evidence>
<name>A0A8S3YU97_9EUPU</name>
<keyword evidence="9" id="KW-0539">Nucleus</keyword>
<dbReference type="Gene3D" id="3.30.60.160">
    <property type="match status" value="1"/>
</dbReference>
<keyword evidence="4" id="KW-0863">Zinc-finger</keyword>
<dbReference type="FunFam" id="4.10.320.30:FF:000001">
    <property type="entry name" value="Myelin transcription factor 1-like, a"/>
    <property type="match status" value="1"/>
</dbReference>
<dbReference type="SUPFAM" id="SSF47769">
    <property type="entry name" value="SAM/Pointed domain"/>
    <property type="match status" value="1"/>
</dbReference>
<dbReference type="InterPro" id="IPR004092">
    <property type="entry name" value="Mbt"/>
</dbReference>
<dbReference type="Pfam" id="PF00536">
    <property type="entry name" value="SAM_1"/>
    <property type="match status" value="1"/>
</dbReference>
<feature type="region of interest" description="Disordered" evidence="11">
    <location>
        <begin position="1328"/>
        <end position="1370"/>
    </location>
</feature>
<feature type="compositionally biased region" description="Gly residues" evidence="11">
    <location>
        <begin position="790"/>
        <end position="801"/>
    </location>
</feature>
<dbReference type="GO" id="GO:0005634">
    <property type="term" value="C:nucleus"/>
    <property type="evidence" value="ECO:0007669"/>
    <property type="project" value="UniProtKB-SubCell"/>
</dbReference>
<feature type="repeat" description="MBT" evidence="10">
    <location>
        <begin position="1117"/>
        <end position="1212"/>
    </location>
</feature>
<dbReference type="GO" id="GO:0003682">
    <property type="term" value="F:chromatin binding"/>
    <property type="evidence" value="ECO:0007669"/>
    <property type="project" value="TreeGrafter"/>
</dbReference>
<dbReference type="InterPro" id="IPR038603">
    <property type="entry name" value="Znf_FCS_sf"/>
</dbReference>
<feature type="region of interest" description="Disordered" evidence="11">
    <location>
        <begin position="778"/>
        <end position="816"/>
    </location>
</feature>
<evidence type="ECO:0000256" key="8">
    <source>
        <dbReference type="ARBA" id="ARBA00023163"/>
    </source>
</evidence>
<dbReference type="InterPro" id="IPR036060">
    <property type="entry name" value="Znf_C2H2C_sf"/>
</dbReference>
<dbReference type="CDD" id="cd20103">
    <property type="entry name" value="MBT_L3MBTL1-like_rpt3"/>
    <property type="match status" value="1"/>
</dbReference>
<feature type="domain" description="SAM" evidence="12">
    <location>
        <begin position="1422"/>
        <end position="1486"/>
    </location>
</feature>
<dbReference type="Gene3D" id="1.10.150.50">
    <property type="entry name" value="Transcription Factor, Ets-1"/>
    <property type="match status" value="1"/>
</dbReference>
<evidence type="ECO:0000256" key="6">
    <source>
        <dbReference type="ARBA" id="ARBA00022853"/>
    </source>
</evidence>
<dbReference type="InterPro" id="IPR013761">
    <property type="entry name" value="SAM/pointed_sf"/>
</dbReference>
<dbReference type="GO" id="GO:0042393">
    <property type="term" value="F:histone binding"/>
    <property type="evidence" value="ECO:0007669"/>
    <property type="project" value="TreeGrafter"/>
</dbReference>
<dbReference type="SUPFAM" id="SSF103637">
    <property type="entry name" value="CCHHC domain"/>
    <property type="match status" value="2"/>
</dbReference>
<dbReference type="InterPro" id="IPR002515">
    <property type="entry name" value="Znf_C2H2C"/>
</dbReference>
<evidence type="ECO:0000256" key="5">
    <source>
        <dbReference type="ARBA" id="ARBA00022833"/>
    </source>
</evidence>
<evidence type="ECO:0000256" key="9">
    <source>
        <dbReference type="ARBA" id="ARBA00023242"/>
    </source>
</evidence>
<evidence type="ECO:0000313" key="13">
    <source>
        <dbReference type="EMBL" id="CAG5120603.1"/>
    </source>
</evidence>
<dbReference type="OrthoDB" id="8188861at2759"/>
<proteinExistence type="predicted"/>
<dbReference type="Gene3D" id="2.30.30.140">
    <property type="match status" value="3"/>
</dbReference>
<evidence type="ECO:0000256" key="11">
    <source>
        <dbReference type="SAM" id="MobiDB-lite"/>
    </source>
</evidence>
<keyword evidence="5" id="KW-0862">Zinc</keyword>
<gene>
    <name evidence="13" type="ORF">CUNI_LOCUS6161</name>
</gene>
<dbReference type="InterPro" id="IPR050548">
    <property type="entry name" value="PcG_chromatin_remod_factors"/>
</dbReference>
<evidence type="ECO:0000256" key="10">
    <source>
        <dbReference type="PROSITE-ProRule" id="PRU00459"/>
    </source>
</evidence>
<dbReference type="PROSITE" id="PS51802">
    <property type="entry name" value="ZF_CCHHC"/>
    <property type="match status" value="2"/>
</dbReference>
<dbReference type="Pfam" id="PF02820">
    <property type="entry name" value="MBT"/>
    <property type="match status" value="3"/>
</dbReference>
<dbReference type="PROSITE" id="PS51079">
    <property type="entry name" value="MBT"/>
    <property type="match status" value="3"/>
</dbReference>
<evidence type="ECO:0000256" key="7">
    <source>
        <dbReference type="ARBA" id="ARBA00023015"/>
    </source>
</evidence>
<feature type="repeat" description="MBT" evidence="10">
    <location>
        <begin position="1009"/>
        <end position="1108"/>
    </location>
</feature>
<dbReference type="PROSITE" id="PS50105">
    <property type="entry name" value="SAM_DOMAIN"/>
    <property type="match status" value="1"/>
</dbReference>
<dbReference type="SMART" id="SM00561">
    <property type="entry name" value="MBT"/>
    <property type="match status" value="3"/>
</dbReference>
<evidence type="ECO:0000256" key="2">
    <source>
        <dbReference type="ARBA" id="ARBA00022723"/>
    </source>
</evidence>
<keyword evidence="7" id="KW-0805">Transcription regulation</keyword>
<evidence type="ECO:0000256" key="4">
    <source>
        <dbReference type="ARBA" id="ARBA00022771"/>
    </source>
</evidence>
<dbReference type="InterPro" id="IPR001660">
    <property type="entry name" value="SAM"/>
</dbReference>
<accession>A0A8S3YU97</accession>
<feature type="repeat" description="MBT" evidence="10">
    <location>
        <begin position="902"/>
        <end position="1001"/>
    </location>
</feature>
<dbReference type="CDD" id="cd20101">
    <property type="entry name" value="MBT_L3MBTL1-like_rpt1"/>
    <property type="match status" value="1"/>
</dbReference>